<protein>
    <submittedName>
        <fullName evidence="5">NUDIX domain-containing protein</fullName>
    </submittedName>
</protein>
<comment type="caution">
    <text evidence="5">The sequence shown here is derived from an EMBL/GenBank/DDBJ whole genome shotgun (WGS) entry which is preliminary data.</text>
</comment>
<dbReference type="InterPro" id="IPR020476">
    <property type="entry name" value="Nudix_hydrolase"/>
</dbReference>
<reference evidence="5 6" key="1">
    <citation type="submission" date="2019-02" db="EMBL/GenBank/DDBJ databases">
        <title>Paenibacillus sp. nov., isolated from surface-sterilized tissue of Thalictrum simplex L.</title>
        <authorList>
            <person name="Tuo L."/>
        </authorList>
    </citation>
    <scope>NUCLEOTIDE SEQUENCE [LARGE SCALE GENOMIC DNA]</scope>
    <source>
        <strain evidence="5 6">N2SHLJ1</strain>
    </source>
</reference>
<dbReference type="Gene3D" id="3.90.79.10">
    <property type="entry name" value="Nucleoside Triphosphate Pyrophosphohydrolase"/>
    <property type="match status" value="1"/>
</dbReference>
<dbReference type="AlphaFoldDB" id="A0A4Q9DXF8"/>
<evidence type="ECO:0000256" key="2">
    <source>
        <dbReference type="ARBA" id="ARBA00022801"/>
    </source>
</evidence>
<dbReference type="PROSITE" id="PS00893">
    <property type="entry name" value="NUDIX_BOX"/>
    <property type="match status" value="1"/>
</dbReference>
<name>A0A4Q9DXF8_9BACL</name>
<dbReference type="OrthoDB" id="9787476at2"/>
<evidence type="ECO:0000313" key="5">
    <source>
        <dbReference type="EMBL" id="TBL81096.1"/>
    </source>
</evidence>
<proteinExistence type="inferred from homology"/>
<dbReference type="PANTHER" id="PTHR43046">
    <property type="entry name" value="GDP-MANNOSE MANNOSYL HYDROLASE"/>
    <property type="match status" value="1"/>
</dbReference>
<evidence type="ECO:0000259" key="4">
    <source>
        <dbReference type="PROSITE" id="PS51462"/>
    </source>
</evidence>
<dbReference type="Proteomes" id="UP000293142">
    <property type="component" value="Unassembled WGS sequence"/>
</dbReference>
<dbReference type="InterPro" id="IPR015797">
    <property type="entry name" value="NUDIX_hydrolase-like_dom_sf"/>
</dbReference>
<evidence type="ECO:0000256" key="1">
    <source>
        <dbReference type="ARBA" id="ARBA00001946"/>
    </source>
</evidence>
<evidence type="ECO:0000313" key="6">
    <source>
        <dbReference type="Proteomes" id="UP000293142"/>
    </source>
</evidence>
<dbReference type="RefSeq" id="WP_131011808.1">
    <property type="nucleotide sequence ID" value="NZ_SIRE01000003.1"/>
</dbReference>
<keyword evidence="6" id="KW-1185">Reference proteome</keyword>
<feature type="domain" description="Nudix hydrolase" evidence="4">
    <location>
        <begin position="17"/>
        <end position="147"/>
    </location>
</feature>
<dbReference type="GO" id="GO:0016787">
    <property type="term" value="F:hydrolase activity"/>
    <property type="evidence" value="ECO:0007669"/>
    <property type="project" value="UniProtKB-KW"/>
</dbReference>
<comment type="similarity">
    <text evidence="3">Belongs to the Nudix hydrolase family.</text>
</comment>
<accession>A0A4Q9DXF8</accession>
<dbReference type="InterPro" id="IPR000086">
    <property type="entry name" value="NUDIX_hydrolase_dom"/>
</dbReference>
<comment type="cofactor">
    <cofactor evidence="1">
        <name>Mg(2+)</name>
        <dbReference type="ChEBI" id="CHEBI:18420"/>
    </cofactor>
</comment>
<evidence type="ECO:0000256" key="3">
    <source>
        <dbReference type="RuleBase" id="RU003476"/>
    </source>
</evidence>
<gene>
    <name evidence="5" type="ORF">EYB31_03110</name>
</gene>
<dbReference type="EMBL" id="SIRE01000003">
    <property type="protein sequence ID" value="TBL81096.1"/>
    <property type="molecule type" value="Genomic_DNA"/>
</dbReference>
<sequence>MNGYVQQMRELIGHRPLLLCGACVVIFNREDQVLMLRRTDNNCWCFPGGSVELGECVEDAARREVYEETGLRVDHLELFGVFSGPELHYIYPNGDEVHVVDIVFAAHDYNGELTLDEESREAKFVSIADLPADISPPQIPLIKELHTRIYH</sequence>
<keyword evidence="2 3" id="KW-0378">Hydrolase</keyword>
<dbReference type="InterPro" id="IPR020084">
    <property type="entry name" value="NUDIX_hydrolase_CS"/>
</dbReference>
<dbReference type="CDD" id="cd04677">
    <property type="entry name" value="NUDIX_Hydrolase"/>
    <property type="match status" value="1"/>
</dbReference>
<organism evidence="5 6">
    <name type="scientific">Paenibacillus thalictri</name>
    <dbReference type="NCBI Taxonomy" id="2527873"/>
    <lineage>
        <taxon>Bacteria</taxon>
        <taxon>Bacillati</taxon>
        <taxon>Bacillota</taxon>
        <taxon>Bacilli</taxon>
        <taxon>Bacillales</taxon>
        <taxon>Paenibacillaceae</taxon>
        <taxon>Paenibacillus</taxon>
    </lineage>
</organism>
<dbReference type="SUPFAM" id="SSF55811">
    <property type="entry name" value="Nudix"/>
    <property type="match status" value="1"/>
</dbReference>
<dbReference type="PANTHER" id="PTHR43046:SF2">
    <property type="entry name" value="8-OXO-DGTP DIPHOSPHATASE-RELATED"/>
    <property type="match status" value="1"/>
</dbReference>
<dbReference type="PRINTS" id="PR00502">
    <property type="entry name" value="NUDIXFAMILY"/>
</dbReference>
<dbReference type="PROSITE" id="PS51462">
    <property type="entry name" value="NUDIX"/>
    <property type="match status" value="1"/>
</dbReference>
<dbReference type="Pfam" id="PF00293">
    <property type="entry name" value="NUDIX"/>
    <property type="match status" value="1"/>
</dbReference>